<sequence>MKSDPEIAHLLPSNLPPNDATILKLTTLLTQLLDESASIEATIKALQARKDEAQRSIHQYRTILSPARRVPDDIWHEIFYRCLPAHRDSAMHPADAPLLLTRVCSNWRRVALSSPRLWSSVYIPLLLGNTEAPPLCLAEPHYRYEYMQALERRRRLRGQAIQEWLQRSGNCSLSVTLSAPGPNLYSMPHGGYCHDADKINIEYVQQMFSILLPFAIRLESLELLTFGVHLFRMFQASFPATVFTNLKTLKLDTETNRETYPLYDSFLQSVSALKKLSLGPRVRLSDPLRLPLKWCNFTEIHLHFGVEVNIAFQLLSACRMLVSFAASLTSARREALLHYPYDHVILPHLRIFMVEDLSYEHTHAYSEFFKRILAPSLHHFAFRKPYSTRMLLPSNLKLKVSPLLVGSPRLQILSLNPTALHPFDILECLSISKHVRRVSLGPDPDLDSGPRWMGPPVEGFPMIMQGGLDSFDLKHLAVPAFEHPSSSAQNAEPLLPELEVLVARELSDLKDEELFVVIKSRLDAWKDGKVAALKHVKVEFARMMQKEICSDIIRYAEGLGLERGRLKVDLKYIQREERWLPFSPLYGLQPNDCSWLYRLSE</sequence>
<dbReference type="AlphaFoldDB" id="A0A8H4QLB1"/>
<comment type="caution">
    <text evidence="2">The sequence shown here is derived from an EMBL/GenBank/DDBJ whole genome shotgun (WGS) entry which is preliminary data.</text>
</comment>
<keyword evidence="3" id="KW-1185">Reference proteome</keyword>
<evidence type="ECO:0000313" key="2">
    <source>
        <dbReference type="EMBL" id="KAF4613159.1"/>
    </source>
</evidence>
<proteinExistence type="predicted"/>
<reference evidence="2 3" key="1">
    <citation type="submission" date="2019-12" db="EMBL/GenBank/DDBJ databases">
        <authorList>
            <person name="Floudas D."/>
            <person name="Bentzer J."/>
            <person name="Ahren D."/>
            <person name="Johansson T."/>
            <person name="Persson P."/>
            <person name="Tunlid A."/>
        </authorList>
    </citation>
    <scope>NUCLEOTIDE SEQUENCE [LARGE SCALE GENOMIC DNA]</scope>
    <source>
        <strain evidence="2 3">CBS 102.39</strain>
    </source>
</reference>
<protein>
    <recommendedName>
        <fullName evidence="4">F-box domain-containing protein</fullName>
    </recommendedName>
</protein>
<dbReference type="EMBL" id="JAACJL010000046">
    <property type="protein sequence ID" value="KAF4613159.1"/>
    <property type="molecule type" value="Genomic_DNA"/>
</dbReference>
<name>A0A8H4QLB1_9AGAR</name>
<dbReference type="Proteomes" id="UP000521872">
    <property type="component" value="Unassembled WGS sequence"/>
</dbReference>
<gene>
    <name evidence="2" type="ORF">D9613_011109</name>
</gene>
<organism evidence="2 3">
    <name type="scientific">Agrocybe pediades</name>
    <dbReference type="NCBI Taxonomy" id="84607"/>
    <lineage>
        <taxon>Eukaryota</taxon>
        <taxon>Fungi</taxon>
        <taxon>Dikarya</taxon>
        <taxon>Basidiomycota</taxon>
        <taxon>Agaricomycotina</taxon>
        <taxon>Agaricomycetes</taxon>
        <taxon>Agaricomycetidae</taxon>
        <taxon>Agaricales</taxon>
        <taxon>Agaricineae</taxon>
        <taxon>Strophariaceae</taxon>
        <taxon>Agrocybe</taxon>
    </lineage>
</organism>
<evidence type="ECO:0000313" key="3">
    <source>
        <dbReference type="Proteomes" id="UP000521872"/>
    </source>
</evidence>
<accession>A0A8H4QLB1</accession>
<feature type="coiled-coil region" evidence="1">
    <location>
        <begin position="29"/>
        <end position="63"/>
    </location>
</feature>
<evidence type="ECO:0000256" key="1">
    <source>
        <dbReference type="SAM" id="Coils"/>
    </source>
</evidence>
<keyword evidence="1" id="KW-0175">Coiled coil</keyword>
<dbReference type="Gene3D" id="1.20.1280.50">
    <property type="match status" value="1"/>
</dbReference>
<evidence type="ECO:0008006" key="4">
    <source>
        <dbReference type="Google" id="ProtNLM"/>
    </source>
</evidence>